<dbReference type="AlphaFoldDB" id="A0A7J8HSS3"/>
<proteinExistence type="predicted"/>
<protein>
    <submittedName>
        <fullName evidence="1">Uncharacterized protein</fullName>
    </submittedName>
</protein>
<accession>A0A7J8HSS3</accession>
<evidence type="ECO:0000313" key="2">
    <source>
        <dbReference type="Proteomes" id="UP000593571"/>
    </source>
</evidence>
<keyword evidence="2" id="KW-1185">Reference proteome</keyword>
<reference evidence="1 2" key="1">
    <citation type="journal article" date="2020" name="Nature">
        <title>Six reference-quality genomes reveal evolution of bat adaptations.</title>
        <authorList>
            <person name="Jebb D."/>
            <person name="Huang Z."/>
            <person name="Pippel M."/>
            <person name="Hughes G.M."/>
            <person name="Lavrichenko K."/>
            <person name="Devanna P."/>
            <person name="Winkler S."/>
            <person name="Jermiin L.S."/>
            <person name="Skirmuntt E.C."/>
            <person name="Katzourakis A."/>
            <person name="Burkitt-Gray L."/>
            <person name="Ray D.A."/>
            <person name="Sullivan K.A.M."/>
            <person name="Roscito J.G."/>
            <person name="Kirilenko B.M."/>
            <person name="Davalos L.M."/>
            <person name="Corthals A.P."/>
            <person name="Power M.L."/>
            <person name="Jones G."/>
            <person name="Ransome R.D."/>
            <person name="Dechmann D.K.N."/>
            <person name="Locatelli A.G."/>
            <person name="Puechmaille S.J."/>
            <person name="Fedrigo O."/>
            <person name="Jarvis E.D."/>
            <person name="Hiller M."/>
            <person name="Vernes S.C."/>
            <person name="Myers E.W."/>
            <person name="Teeling E.C."/>
        </authorList>
    </citation>
    <scope>NUCLEOTIDE SEQUENCE [LARGE SCALE GENOMIC DNA]</scope>
    <source>
        <strain evidence="1">MRouAeg1</strain>
        <tissue evidence="1">Muscle</tissue>
    </source>
</reference>
<name>A0A7J8HSS3_ROUAE</name>
<dbReference type="Proteomes" id="UP000593571">
    <property type="component" value="Unassembled WGS sequence"/>
</dbReference>
<sequence length="153" mass="17347">MTTAHLCFRRSPAFSRTARSWLYTRPSSPASLSVAGIEVSPRLFTARWLASVWCWTTFHCLDGPWLPRPLATEGRLGRFQVLTMMSVAAGNSVCRFLCGHSVSLLRMTKRGSSPSARPSLHRSCCWTRLEPRRLEPHQLTLNFRRDELDSANV</sequence>
<organism evidence="1 2">
    <name type="scientific">Rousettus aegyptiacus</name>
    <name type="common">Egyptian fruit bat</name>
    <name type="synonym">Pteropus aegyptiacus</name>
    <dbReference type="NCBI Taxonomy" id="9407"/>
    <lineage>
        <taxon>Eukaryota</taxon>
        <taxon>Metazoa</taxon>
        <taxon>Chordata</taxon>
        <taxon>Craniata</taxon>
        <taxon>Vertebrata</taxon>
        <taxon>Euteleostomi</taxon>
        <taxon>Mammalia</taxon>
        <taxon>Eutheria</taxon>
        <taxon>Laurasiatheria</taxon>
        <taxon>Chiroptera</taxon>
        <taxon>Yinpterochiroptera</taxon>
        <taxon>Pteropodoidea</taxon>
        <taxon>Pteropodidae</taxon>
        <taxon>Rousettinae</taxon>
        <taxon>Rousettus</taxon>
    </lineage>
</organism>
<comment type="caution">
    <text evidence="1">The sequence shown here is derived from an EMBL/GenBank/DDBJ whole genome shotgun (WGS) entry which is preliminary data.</text>
</comment>
<evidence type="ECO:0000313" key="1">
    <source>
        <dbReference type="EMBL" id="KAF6475031.1"/>
    </source>
</evidence>
<gene>
    <name evidence="1" type="ORF">HJG63_011124</name>
</gene>
<dbReference type="EMBL" id="JACASE010000004">
    <property type="protein sequence ID" value="KAF6475031.1"/>
    <property type="molecule type" value="Genomic_DNA"/>
</dbReference>